<feature type="compositionally biased region" description="Low complexity" evidence="5">
    <location>
        <begin position="200"/>
        <end position="211"/>
    </location>
</feature>
<evidence type="ECO:0000259" key="6">
    <source>
        <dbReference type="Pfam" id="PF09811"/>
    </source>
</evidence>
<feature type="compositionally biased region" description="Acidic residues" evidence="5">
    <location>
        <begin position="10"/>
        <end position="22"/>
    </location>
</feature>
<evidence type="ECO:0000256" key="5">
    <source>
        <dbReference type="SAM" id="MobiDB-lite"/>
    </source>
</evidence>
<feature type="region of interest" description="Disordered" evidence="5">
    <location>
        <begin position="182"/>
        <end position="232"/>
    </location>
</feature>
<sequence>MDDSRGTGVETEEDLWGGDDEDLGHYSRSDVDLQREWEARRNHFHTLGYRDGISAGKESEAQAGFNLGYKEAVVAGYSWGVARGTACAFAALASSLKERLLTDHEAIKRIENLNSSAASISSDEALRLYYEESILKKGATTVAEEDLPNVAALEISSSTASTRSETEASGCCGGRDDCNLRGPPLTDDKPSTSGGAGPCSNSSRGSGVSVSTDESTISVRGSSGESGTIRQEIYPEVARPELHNVNSASGLGTTLQQLQAEVEKEFNSLIVKLRKFPE</sequence>
<reference evidence="7 8" key="1">
    <citation type="submission" date="2024-09" db="EMBL/GenBank/DDBJ databases">
        <title>Chromosome-scale assembly of Riccia sorocarpa.</title>
        <authorList>
            <person name="Paukszto L."/>
        </authorList>
    </citation>
    <scope>NUCLEOTIDE SEQUENCE [LARGE SCALE GENOMIC DNA]</scope>
    <source>
        <strain evidence="7">LP-2024</strain>
        <tissue evidence="7">Aerial parts of the thallus</tissue>
    </source>
</reference>
<feature type="compositionally biased region" description="Polar residues" evidence="5">
    <location>
        <begin position="212"/>
        <end position="229"/>
    </location>
</feature>
<dbReference type="InterPro" id="IPR038881">
    <property type="entry name" value="Yae1-like"/>
</dbReference>
<evidence type="ECO:0000313" key="7">
    <source>
        <dbReference type="EMBL" id="KAL3696670.1"/>
    </source>
</evidence>
<evidence type="ECO:0000256" key="4">
    <source>
        <dbReference type="ARBA" id="ARBA00023242"/>
    </source>
</evidence>
<dbReference type="InterPro" id="IPR019191">
    <property type="entry name" value="Essential_protein_Yae1_N"/>
</dbReference>
<feature type="domain" description="Essential protein Yae1 N-terminal" evidence="6">
    <location>
        <begin position="48"/>
        <end position="85"/>
    </location>
</feature>
<dbReference type="Proteomes" id="UP001633002">
    <property type="component" value="Unassembled WGS sequence"/>
</dbReference>
<feature type="region of interest" description="Disordered" evidence="5">
    <location>
        <begin position="1"/>
        <end position="22"/>
    </location>
</feature>
<dbReference type="PANTHER" id="PTHR18829">
    <property type="entry name" value="PROTEIN YAE1 HOMOLOG"/>
    <property type="match status" value="1"/>
</dbReference>
<dbReference type="EMBL" id="JBJQOH010000002">
    <property type="protein sequence ID" value="KAL3696670.1"/>
    <property type="molecule type" value="Genomic_DNA"/>
</dbReference>
<proteinExistence type="predicted"/>
<keyword evidence="3" id="KW-0963">Cytoplasm</keyword>
<accession>A0ABD3I2J2</accession>
<feature type="compositionally biased region" description="Low complexity" evidence="5">
    <location>
        <begin position="157"/>
        <end position="169"/>
    </location>
</feature>
<protein>
    <recommendedName>
        <fullName evidence="6">Essential protein Yae1 N-terminal domain-containing protein</fullName>
    </recommendedName>
</protein>
<dbReference type="GO" id="GO:0005634">
    <property type="term" value="C:nucleus"/>
    <property type="evidence" value="ECO:0007669"/>
    <property type="project" value="UniProtKB-SubCell"/>
</dbReference>
<dbReference type="PANTHER" id="PTHR18829:SF0">
    <property type="entry name" value="PROTEIN YAE1 HOMOLOG"/>
    <property type="match status" value="1"/>
</dbReference>
<keyword evidence="4" id="KW-0539">Nucleus</keyword>
<organism evidence="7 8">
    <name type="scientific">Riccia sorocarpa</name>
    <dbReference type="NCBI Taxonomy" id="122646"/>
    <lineage>
        <taxon>Eukaryota</taxon>
        <taxon>Viridiplantae</taxon>
        <taxon>Streptophyta</taxon>
        <taxon>Embryophyta</taxon>
        <taxon>Marchantiophyta</taxon>
        <taxon>Marchantiopsida</taxon>
        <taxon>Marchantiidae</taxon>
        <taxon>Marchantiales</taxon>
        <taxon>Ricciaceae</taxon>
        <taxon>Riccia</taxon>
    </lineage>
</organism>
<comment type="subcellular location">
    <subcellularLocation>
        <location evidence="2">Cytoplasm</location>
    </subcellularLocation>
    <subcellularLocation>
        <location evidence="1">Nucleus</location>
    </subcellularLocation>
</comment>
<evidence type="ECO:0000256" key="3">
    <source>
        <dbReference type="ARBA" id="ARBA00022490"/>
    </source>
</evidence>
<evidence type="ECO:0000256" key="1">
    <source>
        <dbReference type="ARBA" id="ARBA00004123"/>
    </source>
</evidence>
<keyword evidence="8" id="KW-1185">Reference proteome</keyword>
<dbReference type="AlphaFoldDB" id="A0ABD3I2J2"/>
<comment type="caution">
    <text evidence="7">The sequence shown here is derived from an EMBL/GenBank/DDBJ whole genome shotgun (WGS) entry which is preliminary data.</text>
</comment>
<gene>
    <name evidence="7" type="ORF">R1sor_010746</name>
</gene>
<feature type="region of interest" description="Disordered" evidence="5">
    <location>
        <begin position="157"/>
        <end position="176"/>
    </location>
</feature>
<dbReference type="GO" id="GO:0005737">
    <property type="term" value="C:cytoplasm"/>
    <property type="evidence" value="ECO:0007669"/>
    <property type="project" value="UniProtKB-SubCell"/>
</dbReference>
<name>A0ABD3I2J2_9MARC</name>
<evidence type="ECO:0000313" key="8">
    <source>
        <dbReference type="Proteomes" id="UP001633002"/>
    </source>
</evidence>
<dbReference type="Pfam" id="PF09811">
    <property type="entry name" value="Yae1_N"/>
    <property type="match status" value="1"/>
</dbReference>
<evidence type="ECO:0000256" key="2">
    <source>
        <dbReference type="ARBA" id="ARBA00004496"/>
    </source>
</evidence>